<dbReference type="AlphaFoldDB" id="A0A506UKS9"/>
<proteinExistence type="predicted"/>
<evidence type="ECO:0000313" key="3">
    <source>
        <dbReference type="Proteomes" id="UP000315037"/>
    </source>
</evidence>
<evidence type="ECO:0000256" key="1">
    <source>
        <dbReference type="SAM" id="MobiDB-lite"/>
    </source>
</evidence>
<dbReference type="EMBL" id="SORZ01000002">
    <property type="protein sequence ID" value="TPW33925.1"/>
    <property type="molecule type" value="Genomic_DNA"/>
</dbReference>
<reference evidence="2 3" key="1">
    <citation type="submission" date="2019-03" db="EMBL/GenBank/DDBJ databases">
        <title>The complete genome sequence of Neokomagataea sp. Jb2 NBRC113641.</title>
        <authorList>
            <person name="Chua K.-O."/>
            <person name="Chan K.-G."/>
            <person name="See-Too W.-S."/>
        </authorList>
    </citation>
    <scope>NUCLEOTIDE SEQUENCE [LARGE SCALE GENOMIC DNA]</scope>
    <source>
        <strain evidence="2 3">Jb2</strain>
    </source>
</reference>
<accession>A0A506UKS9</accession>
<feature type="region of interest" description="Disordered" evidence="1">
    <location>
        <begin position="271"/>
        <end position="402"/>
    </location>
</feature>
<gene>
    <name evidence="2" type="ORF">E3202_04890</name>
</gene>
<feature type="compositionally biased region" description="Pro residues" evidence="1">
    <location>
        <begin position="334"/>
        <end position="345"/>
    </location>
</feature>
<feature type="compositionally biased region" description="Low complexity" evidence="1">
    <location>
        <begin position="354"/>
        <end position="367"/>
    </location>
</feature>
<sequence>MKVSVVRSLPSPSLRLASHILKSARLAGLLLAGLCLTSTITGATADRAWAAGTLAAGTHMQGEELDLSAPCAQVKIIADPALASGITLQESHGAAPQVQTTADGATKMLGLSLRCVPGARLVLRISPATMLNLQDSPHAAFTLSGPVAGLDANLTDASLTADQVPSLSLALHGTATAAISQLNRAGQIVMDGASTATVDQAHLTALSVQASGTAALRLQSGQIDLLALTVTDQAHASILAAVQIAHVNASGHAVVTLGPVTGTLTNTGPIPVHALASSGPAPSSVPVQQPLPAGSQPAAQAAPTPVPPQAPLPQAQNGGGIQNQNTVQKAQPPAAAPGPATPTQPAPLSTHVGANHTEAAATFSAAPAAPPAPDTAAQGLPTHPVPPAPARPATTGSSASSP</sequence>
<dbReference type="RefSeq" id="WP_165600628.1">
    <property type="nucleotide sequence ID" value="NZ_SORZ01000002.1"/>
</dbReference>
<keyword evidence="3" id="KW-1185">Reference proteome</keyword>
<feature type="compositionally biased region" description="Low complexity" evidence="1">
    <location>
        <begin position="312"/>
        <end position="333"/>
    </location>
</feature>
<feature type="compositionally biased region" description="Low complexity" evidence="1">
    <location>
        <begin position="271"/>
        <end position="303"/>
    </location>
</feature>
<evidence type="ECO:0000313" key="2">
    <source>
        <dbReference type="EMBL" id="TPW33925.1"/>
    </source>
</evidence>
<feature type="compositionally biased region" description="Low complexity" evidence="1">
    <location>
        <begin position="391"/>
        <end position="402"/>
    </location>
</feature>
<name>A0A506UKS9_9PROT</name>
<dbReference type="Proteomes" id="UP000315037">
    <property type="component" value="Unassembled WGS sequence"/>
</dbReference>
<comment type="caution">
    <text evidence="2">The sequence shown here is derived from an EMBL/GenBank/DDBJ whole genome shotgun (WGS) entry which is preliminary data.</text>
</comment>
<protein>
    <submittedName>
        <fullName evidence="2">Uncharacterized protein</fullName>
    </submittedName>
</protein>
<organism evidence="2 3">
    <name type="scientific">Oecophyllibacter saccharovorans</name>
    <dbReference type="NCBI Taxonomy" id="2558360"/>
    <lineage>
        <taxon>Bacteria</taxon>
        <taxon>Pseudomonadati</taxon>
        <taxon>Pseudomonadota</taxon>
        <taxon>Alphaproteobacteria</taxon>
        <taxon>Acetobacterales</taxon>
        <taxon>Acetobacteraceae</taxon>
        <taxon>Oecophyllibacter</taxon>
    </lineage>
</organism>